<keyword evidence="1" id="KW-0408">Iron</keyword>
<keyword evidence="1" id="KW-0479">Metal-binding</keyword>
<evidence type="ECO:0000256" key="3">
    <source>
        <dbReference type="ARBA" id="ARBA00022729"/>
    </source>
</evidence>
<reference evidence="6" key="1">
    <citation type="submission" date="2018-05" db="EMBL/GenBank/DDBJ databases">
        <title>Genome Sequencing of selected type strains of the family Eggerthellaceae.</title>
        <authorList>
            <person name="Danylec N."/>
            <person name="Stoll D.A."/>
            <person name="Doetsch A."/>
            <person name="Huch M."/>
        </authorList>
    </citation>
    <scope>NUCLEOTIDE SEQUENCE [LARGE SCALE GENOMIC DNA]</scope>
    <source>
        <strain evidence="6">DSM 22006</strain>
    </source>
</reference>
<dbReference type="SUPFAM" id="SSF53706">
    <property type="entry name" value="Formate dehydrogenase/DMSO reductase, domains 1-3"/>
    <property type="match status" value="1"/>
</dbReference>
<dbReference type="PANTHER" id="PTHR43742:SF9">
    <property type="entry name" value="TETRATHIONATE REDUCTASE SUBUNIT A"/>
    <property type="match status" value="1"/>
</dbReference>
<dbReference type="PANTHER" id="PTHR43742">
    <property type="entry name" value="TRIMETHYLAMINE-N-OXIDE REDUCTASE"/>
    <property type="match status" value="1"/>
</dbReference>
<dbReference type="InterPro" id="IPR050612">
    <property type="entry name" value="Prok_Mopterin_Oxidored"/>
</dbReference>
<accession>A0A3N0I7E1</accession>
<evidence type="ECO:0000256" key="2">
    <source>
        <dbReference type="ARBA" id="ARBA00022505"/>
    </source>
</evidence>
<evidence type="ECO:0008006" key="7">
    <source>
        <dbReference type="Google" id="ProtNLM"/>
    </source>
</evidence>
<keyword evidence="2" id="KW-0500">Molybdenum</keyword>
<keyword evidence="6" id="KW-1185">Reference proteome</keyword>
<evidence type="ECO:0000256" key="1">
    <source>
        <dbReference type="ARBA" id="ARBA00022485"/>
    </source>
</evidence>
<dbReference type="GO" id="GO:0016491">
    <property type="term" value="F:oxidoreductase activity"/>
    <property type="evidence" value="ECO:0007669"/>
    <property type="project" value="UniProtKB-KW"/>
</dbReference>
<protein>
    <recommendedName>
        <fullName evidence="7">Molybdopterin oxidoreductase domain-containing protein</fullName>
    </recommendedName>
</protein>
<dbReference type="Gene3D" id="3.40.228.10">
    <property type="entry name" value="Dimethylsulfoxide Reductase, domain 2"/>
    <property type="match status" value="1"/>
</dbReference>
<keyword evidence="1" id="KW-0411">Iron-sulfur</keyword>
<sequence>MRQTGKRGSGQWEEISWAEAIKLISDKFKSAAHSDIWVPVRPDTDGAMLLAMCNYTIDNDLIDYDYLRNHSVALLLAKEDLNYLRLSDLGMDPLPAMKEGGDSVDNEAVYDSASQTFGSSFSVTDPELEGSFDASGIAVRTVYSVAKEAIKDFAVEFAAKECDVPAGRLWSRSVRRRLTSTSSAPLPTEWASMACISQTKNICANTWTHPKTWKLAVATTL</sequence>
<organism evidence="5 6">
    <name type="scientific">Slackia isoflavoniconvertens</name>
    <dbReference type="NCBI Taxonomy" id="572010"/>
    <lineage>
        <taxon>Bacteria</taxon>
        <taxon>Bacillati</taxon>
        <taxon>Actinomycetota</taxon>
        <taxon>Coriobacteriia</taxon>
        <taxon>Eggerthellales</taxon>
        <taxon>Eggerthellaceae</taxon>
        <taxon>Slackia</taxon>
    </lineage>
</organism>
<evidence type="ECO:0000256" key="4">
    <source>
        <dbReference type="ARBA" id="ARBA00023002"/>
    </source>
</evidence>
<proteinExistence type="predicted"/>
<gene>
    <name evidence="5" type="ORF">DMP05_09245</name>
</gene>
<evidence type="ECO:0000313" key="5">
    <source>
        <dbReference type="EMBL" id="RNM32944.1"/>
    </source>
</evidence>
<keyword evidence="4" id="KW-0560">Oxidoreductase</keyword>
<dbReference type="Gene3D" id="3.40.50.740">
    <property type="match status" value="1"/>
</dbReference>
<dbReference type="Proteomes" id="UP000271472">
    <property type="component" value="Unassembled WGS sequence"/>
</dbReference>
<comment type="caution">
    <text evidence="5">The sequence shown here is derived from an EMBL/GenBank/DDBJ whole genome shotgun (WGS) entry which is preliminary data.</text>
</comment>
<keyword evidence="3" id="KW-0732">Signal</keyword>
<dbReference type="AlphaFoldDB" id="A0A3N0I7E1"/>
<dbReference type="EMBL" id="QIBZ01000022">
    <property type="protein sequence ID" value="RNM32944.1"/>
    <property type="molecule type" value="Genomic_DNA"/>
</dbReference>
<dbReference type="GO" id="GO:0051539">
    <property type="term" value="F:4 iron, 4 sulfur cluster binding"/>
    <property type="evidence" value="ECO:0007669"/>
    <property type="project" value="UniProtKB-KW"/>
</dbReference>
<name>A0A3N0I7E1_9ACTN</name>
<evidence type="ECO:0000313" key="6">
    <source>
        <dbReference type="Proteomes" id="UP000271472"/>
    </source>
</evidence>
<keyword evidence="1" id="KW-0004">4Fe-4S</keyword>